<evidence type="ECO:0000256" key="1">
    <source>
        <dbReference type="SAM" id="MobiDB-lite"/>
    </source>
</evidence>
<dbReference type="EMBL" id="GGMS01001612">
    <property type="protein sequence ID" value="MBY70815.1"/>
    <property type="molecule type" value="Transcribed_RNA"/>
</dbReference>
<feature type="region of interest" description="Disordered" evidence="1">
    <location>
        <begin position="1"/>
        <end position="27"/>
    </location>
</feature>
<name>A0A2S2PZ48_9HEMI</name>
<proteinExistence type="predicted"/>
<protein>
    <recommendedName>
        <fullName evidence="3">PiggyBac transposable element-derived protein domain-containing protein</fullName>
    </recommendedName>
</protein>
<dbReference type="OrthoDB" id="6628949at2759"/>
<dbReference type="AlphaFoldDB" id="A0A2S2PZ48"/>
<accession>A0A2S2PZ48</accession>
<evidence type="ECO:0000313" key="2">
    <source>
        <dbReference type="EMBL" id="MBY70815.1"/>
    </source>
</evidence>
<organism evidence="2">
    <name type="scientific">Sipha flava</name>
    <name type="common">yellow sugarcane aphid</name>
    <dbReference type="NCBI Taxonomy" id="143950"/>
    <lineage>
        <taxon>Eukaryota</taxon>
        <taxon>Metazoa</taxon>
        <taxon>Ecdysozoa</taxon>
        <taxon>Arthropoda</taxon>
        <taxon>Hexapoda</taxon>
        <taxon>Insecta</taxon>
        <taxon>Pterygota</taxon>
        <taxon>Neoptera</taxon>
        <taxon>Paraneoptera</taxon>
        <taxon>Hemiptera</taxon>
        <taxon>Sternorrhyncha</taxon>
        <taxon>Aphidomorpha</taxon>
        <taxon>Aphidoidea</taxon>
        <taxon>Aphididae</taxon>
        <taxon>Sipha</taxon>
    </lineage>
</organism>
<sequence>MDEDFEGDIFIEPPEPHVDTDAVSGDDDGGGIVDNLTSRQLLANAEIRLPNNDRIGLDNNNFEPQNIYQLHGETSLTSSTTLLPDKFQKWIADRKKSKRNPDWIKSADFDIERPSQFHTPDYSKYQHLSVIEIFEKLIDDEIIMYLVEETKNYALFLNFSDPNITGDEIRCF</sequence>
<reference evidence="2" key="1">
    <citation type="submission" date="2018-04" db="EMBL/GenBank/DDBJ databases">
        <title>Transcriptome assembly of Sipha flava.</title>
        <authorList>
            <person name="Scully E.D."/>
            <person name="Geib S.M."/>
            <person name="Palmer N.A."/>
            <person name="Koch K."/>
            <person name="Bradshaw J."/>
            <person name="Heng-Moss T."/>
            <person name="Sarath G."/>
        </authorList>
    </citation>
    <scope>NUCLEOTIDE SEQUENCE</scope>
</reference>
<evidence type="ECO:0008006" key="3">
    <source>
        <dbReference type="Google" id="ProtNLM"/>
    </source>
</evidence>
<gene>
    <name evidence="2" type="ORF">g.1906</name>
</gene>